<sequence>MEAEKNARILVITIDISDHKKGNIIVHENDDAERLSDDFIKKYCLDKTMKNPLMNVITAHQDIFRKQKQAFHKKQQSQGSLDNKILSNITSAQPQKDPINPKSPLKKSSTCTKINYGEVLYEKGLKMKENQRQLSEKRLQEKESEAKKNLTFKPKINQKSKSIVKSWERDKKLEKNRQYIIKLHSDKQEELQKECYFVPQISQKSSRTNTKNIFSSLYKDACSRRNSQEAILNTKEVYKKSQTRRNSECTEEFFDRLYNSKKKTDEETEKLRKQIKGDFDKDTGQKFFTPVTGRKPNNGRGERPIWDELYSMHSTIKEKIEEKKNQESEKFYTQASESSCKLYENFKSHKFEALFRKLDSDRDGMISLDFIDLDAIDTQAAIILTPILEDLDKKQGKMGLEEFMNKIDVLYTKITPQDRMVLIKNDTQHVKEFTFTPVINEKSKKIAAGCLKEGTSVYERNFVAGEIKNLKIKKNLKVQEMMKNTSY</sequence>
<evidence type="ECO:0000313" key="1">
    <source>
        <dbReference type="EMBL" id="OMJ70213.1"/>
    </source>
</evidence>
<comment type="caution">
    <text evidence="1">The sequence shown here is derived from an EMBL/GenBank/DDBJ whole genome shotgun (WGS) entry which is preliminary data.</text>
</comment>
<evidence type="ECO:0000313" key="2">
    <source>
        <dbReference type="Proteomes" id="UP000187209"/>
    </source>
</evidence>
<dbReference type="EMBL" id="MPUH01001112">
    <property type="protein sequence ID" value="OMJ70213.1"/>
    <property type="molecule type" value="Genomic_DNA"/>
</dbReference>
<accession>A0A1R2B095</accession>
<dbReference type="PANTHER" id="PTHR35381">
    <property type="entry name" value="EF-HAND DOMAIN-CONTAINING PROTEIN"/>
    <property type="match status" value="1"/>
</dbReference>
<evidence type="ECO:0008006" key="3">
    <source>
        <dbReference type="Google" id="ProtNLM"/>
    </source>
</evidence>
<dbReference type="PANTHER" id="PTHR35381:SF1">
    <property type="entry name" value="EF-HAND DOMAIN-CONTAINING PROTEIN"/>
    <property type="match status" value="1"/>
</dbReference>
<name>A0A1R2B095_9CILI</name>
<dbReference type="Proteomes" id="UP000187209">
    <property type="component" value="Unassembled WGS sequence"/>
</dbReference>
<protein>
    <recommendedName>
        <fullName evidence="3">EF-hand domain-containing protein</fullName>
    </recommendedName>
</protein>
<gene>
    <name evidence="1" type="ORF">SteCoe_31869</name>
</gene>
<organism evidence="1 2">
    <name type="scientific">Stentor coeruleus</name>
    <dbReference type="NCBI Taxonomy" id="5963"/>
    <lineage>
        <taxon>Eukaryota</taxon>
        <taxon>Sar</taxon>
        <taxon>Alveolata</taxon>
        <taxon>Ciliophora</taxon>
        <taxon>Postciliodesmatophora</taxon>
        <taxon>Heterotrichea</taxon>
        <taxon>Heterotrichida</taxon>
        <taxon>Stentoridae</taxon>
        <taxon>Stentor</taxon>
    </lineage>
</organism>
<dbReference type="AlphaFoldDB" id="A0A1R2B095"/>
<proteinExistence type="predicted"/>
<reference evidence="1 2" key="1">
    <citation type="submission" date="2016-11" db="EMBL/GenBank/DDBJ databases">
        <title>The macronuclear genome of Stentor coeruleus: a giant cell with tiny introns.</title>
        <authorList>
            <person name="Slabodnick M."/>
            <person name="Ruby J.G."/>
            <person name="Reiff S.B."/>
            <person name="Swart E.C."/>
            <person name="Gosai S."/>
            <person name="Prabakaran S."/>
            <person name="Witkowska E."/>
            <person name="Larue G.E."/>
            <person name="Fisher S."/>
            <person name="Freeman R.M."/>
            <person name="Gunawardena J."/>
            <person name="Chu W."/>
            <person name="Stover N.A."/>
            <person name="Gregory B.D."/>
            <person name="Nowacki M."/>
            <person name="Derisi J."/>
            <person name="Roy S.W."/>
            <person name="Marshall W.F."/>
            <person name="Sood P."/>
        </authorList>
    </citation>
    <scope>NUCLEOTIDE SEQUENCE [LARGE SCALE GENOMIC DNA]</scope>
    <source>
        <strain evidence="1">WM001</strain>
    </source>
</reference>
<dbReference type="OrthoDB" id="290373at2759"/>
<keyword evidence="2" id="KW-1185">Reference proteome</keyword>